<evidence type="ECO:0000256" key="11">
    <source>
        <dbReference type="PROSITE-ProRule" id="PRU00042"/>
    </source>
</evidence>
<dbReference type="GO" id="GO:0000978">
    <property type="term" value="F:RNA polymerase II cis-regulatory region sequence-specific DNA binding"/>
    <property type="evidence" value="ECO:0007669"/>
    <property type="project" value="TreeGrafter"/>
</dbReference>
<reference evidence="14" key="2">
    <citation type="submission" date="2025-09" db="UniProtKB">
        <authorList>
            <consortium name="Ensembl"/>
        </authorList>
    </citation>
    <scope>IDENTIFICATION</scope>
</reference>
<evidence type="ECO:0000256" key="6">
    <source>
        <dbReference type="ARBA" id="ARBA00022833"/>
    </source>
</evidence>
<evidence type="ECO:0000256" key="8">
    <source>
        <dbReference type="ARBA" id="ARBA00023015"/>
    </source>
</evidence>
<dbReference type="PANTHER" id="PTHR45993">
    <property type="entry name" value="B-CELL LYMPHOMA/LEUKEMIA 11"/>
    <property type="match status" value="1"/>
</dbReference>
<evidence type="ECO:0000256" key="12">
    <source>
        <dbReference type="SAM" id="MobiDB-lite"/>
    </source>
</evidence>
<evidence type="ECO:0000313" key="15">
    <source>
        <dbReference type="Proteomes" id="UP000694548"/>
    </source>
</evidence>
<dbReference type="InterPro" id="IPR057448">
    <property type="entry name" value="BCL-11A_Znf_CCHC"/>
</dbReference>
<keyword evidence="8" id="KW-0805">Transcription regulation</keyword>
<dbReference type="GO" id="GO:0005634">
    <property type="term" value="C:nucleus"/>
    <property type="evidence" value="ECO:0007669"/>
    <property type="project" value="UniProtKB-SubCell"/>
</dbReference>
<keyword evidence="4" id="KW-0677">Repeat</keyword>
<evidence type="ECO:0000256" key="5">
    <source>
        <dbReference type="ARBA" id="ARBA00022771"/>
    </source>
</evidence>
<evidence type="ECO:0000256" key="3">
    <source>
        <dbReference type="ARBA" id="ARBA00022723"/>
    </source>
</evidence>
<dbReference type="Proteomes" id="UP000694548">
    <property type="component" value="Unassembled WGS sequence"/>
</dbReference>
<evidence type="ECO:0000313" key="14">
    <source>
        <dbReference type="Ensembl" id="ENSNFUP00015031710.1"/>
    </source>
</evidence>
<name>A0A8C6M8U9_NOTFU</name>
<reference evidence="14" key="1">
    <citation type="submission" date="2025-08" db="UniProtKB">
        <authorList>
            <consortium name="Ensembl"/>
        </authorList>
    </citation>
    <scope>IDENTIFICATION</scope>
</reference>
<evidence type="ECO:0000256" key="10">
    <source>
        <dbReference type="ARBA" id="ARBA00023242"/>
    </source>
</evidence>
<feature type="region of interest" description="Disordered" evidence="12">
    <location>
        <begin position="164"/>
        <end position="185"/>
    </location>
</feature>
<evidence type="ECO:0000259" key="13">
    <source>
        <dbReference type="PROSITE" id="PS50157"/>
    </source>
</evidence>
<evidence type="ECO:0000256" key="9">
    <source>
        <dbReference type="ARBA" id="ARBA00023163"/>
    </source>
</evidence>
<evidence type="ECO:0000256" key="1">
    <source>
        <dbReference type="ARBA" id="ARBA00004123"/>
    </source>
</evidence>
<protein>
    <recommendedName>
        <fullName evidence="13">C2H2-type domain-containing protein</fullName>
    </recommendedName>
</protein>
<dbReference type="GO" id="GO:0008270">
    <property type="term" value="F:zinc ion binding"/>
    <property type="evidence" value="ECO:0007669"/>
    <property type="project" value="UniProtKB-KW"/>
</dbReference>
<dbReference type="InterPro" id="IPR013087">
    <property type="entry name" value="Znf_C2H2_type"/>
</dbReference>
<feature type="region of interest" description="Disordered" evidence="12">
    <location>
        <begin position="59"/>
        <end position="108"/>
    </location>
</feature>
<dbReference type="GO" id="GO:0045944">
    <property type="term" value="P:positive regulation of transcription by RNA polymerase II"/>
    <property type="evidence" value="ECO:0007669"/>
    <property type="project" value="TreeGrafter"/>
</dbReference>
<evidence type="ECO:0000256" key="2">
    <source>
        <dbReference type="ARBA" id="ARBA00022499"/>
    </source>
</evidence>
<keyword evidence="3" id="KW-0479">Metal-binding</keyword>
<evidence type="ECO:0000256" key="7">
    <source>
        <dbReference type="ARBA" id="ARBA00022843"/>
    </source>
</evidence>
<dbReference type="PROSITE" id="PS50157">
    <property type="entry name" value="ZINC_FINGER_C2H2_2"/>
    <property type="match status" value="1"/>
</dbReference>
<keyword evidence="9" id="KW-0804">Transcription</keyword>
<keyword evidence="2" id="KW-1017">Isopeptide bond</keyword>
<dbReference type="PANTHER" id="PTHR45993:SF8">
    <property type="entry name" value="ZINC FINGER PROTEIN 296"/>
    <property type="match status" value="1"/>
</dbReference>
<feature type="region of interest" description="Disordered" evidence="12">
    <location>
        <begin position="1"/>
        <end position="21"/>
    </location>
</feature>
<proteinExistence type="predicted"/>
<evidence type="ECO:0000256" key="4">
    <source>
        <dbReference type="ARBA" id="ARBA00022737"/>
    </source>
</evidence>
<keyword evidence="15" id="KW-1185">Reference proteome</keyword>
<keyword evidence="10" id="KW-0539">Nucleus</keyword>
<dbReference type="GO" id="GO:0003700">
    <property type="term" value="F:DNA-binding transcription factor activity"/>
    <property type="evidence" value="ECO:0007669"/>
    <property type="project" value="TreeGrafter"/>
</dbReference>
<dbReference type="InterPro" id="IPR051497">
    <property type="entry name" value="Dev/Hematopoietic_TF"/>
</dbReference>
<dbReference type="AlphaFoldDB" id="A0A8C6M8U9"/>
<keyword evidence="7" id="KW-0832">Ubl conjugation</keyword>
<keyword evidence="5 11" id="KW-0863">Zinc-finger</keyword>
<dbReference type="Ensembl" id="ENSNFUT00015033141.1">
    <property type="protein sequence ID" value="ENSNFUP00015031710.1"/>
    <property type="gene ID" value="ENSNFUG00015015506.1"/>
</dbReference>
<comment type="subcellular location">
    <subcellularLocation>
        <location evidence="1">Nucleus</location>
    </subcellularLocation>
</comment>
<feature type="domain" description="C2H2-type" evidence="13">
    <location>
        <begin position="128"/>
        <end position="152"/>
    </location>
</feature>
<accession>A0A8C6M8U9</accession>
<dbReference type="Pfam" id="PF25491">
    <property type="entry name" value="CCHC_BCL-11A"/>
    <property type="match status" value="1"/>
</dbReference>
<organism evidence="14 15">
    <name type="scientific">Nothobranchius furzeri</name>
    <name type="common">Turquoise killifish</name>
    <dbReference type="NCBI Taxonomy" id="105023"/>
    <lineage>
        <taxon>Eukaryota</taxon>
        <taxon>Metazoa</taxon>
        <taxon>Chordata</taxon>
        <taxon>Craniata</taxon>
        <taxon>Vertebrata</taxon>
        <taxon>Euteleostomi</taxon>
        <taxon>Actinopterygii</taxon>
        <taxon>Neopterygii</taxon>
        <taxon>Teleostei</taxon>
        <taxon>Neoteleostei</taxon>
        <taxon>Acanthomorphata</taxon>
        <taxon>Ovalentaria</taxon>
        <taxon>Atherinomorphae</taxon>
        <taxon>Cyprinodontiformes</taxon>
        <taxon>Nothobranchiidae</taxon>
        <taxon>Nothobranchius</taxon>
    </lineage>
</organism>
<dbReference type="GeneTree" id="ENSGT00970000198420"/>
<sequence>MSKRKLGSRPQHLSPPLPPPPVYLPDEDLDLLTFGQCSQAFPLAHILAFIQHKQGGCGSQNQVTDAAATPPSPASRAGHHQVTNAKPGPGFIKLRRGAGTRDQSWVEEPDVSLKAELRKPALDEPLFFTCLQCEGVFSSAWTLLQHAQHTHSFCIYQEGEDDDMGGRGGGHKQSKPAGAILGLPL</sequence>
<keyword evidence="6" id="KW-0862">Zinc</keyword>
<dbReference type="PROSITE" id="PS00028">
    <property type="entry name" value="ZINC_FINGER_C2H2_1"/>
    <property type="match status" value="1"/>
</dbReference>